<keyword evidence="2" id="KW-1185">Reference proteome</keyword>
<feature type="non-terminal residue" evidence="1">
    <location>
        <position position="1"/>
    </location>
</feature>
<sequence length="322" mass="35567">VSVTPIDVTEINNLILDPVNYCLFNSSLTGKMVNPISIRPLKQQFVLVSYLNKISDNNYEEWGTVLNWKGENLSSILLESSISSLEDHQILIEININKELGFLGAAIKKNSSSIAITQYSVDVNGALSARFKNYIRIGLFINATFFTSLATVDEGYAILYAKYSVNRSDFMSSLGGLYVSFIDYNTTNSSSIGNPILLFQITKAEMKINAVPCNAYFGFAAIIGSGQLFNTPNETSMPWNVVSSTPVGGYIFSAVVNTACLIYIYDFDRHTKNIPVNLTTTGICDAYSILKNNNTLLFSLRNINDKNTSWSLLAVQLPETPN</sequence>
<name>A0ACA9NEW9_9GLOM</name>
<comment type="caution">
    <text evidence="1">The sequence shown here is derived from an EMBL/GenBank/DDBJ whole genome shotgun (WGS) entry which is preliminary data.</text>
</comment>
<accession>A0ACA9NEW9</accession>
<protein>
    <submittedName>
        <fullName evidence="1">10926_t:CDS:1</fullName>
    </submittedName>
</protein>
<dbReference type="EMBL" id="CAJVPU010015978">
    <property type="protein sequence ID" value="CAG8650090.1"/>
    <property type="molecule type" value="Genomic_DNA"/>
</dbReference>
<evidence type="ECO:0000313" key="1">
    <source>
        <dbReference type="EMBL" id="CAG8650090.1"/>
    </source>
</evidence>
<gene>
    <name evidence="1" type="ORF">DHETER_LOCUS9254</name>
</gene>
<organism evidence="1 2">
    <name type="scientific">Dentiscutata heterogama</name>
    <dbReference type="NCBI Taxonomy" id="1316150"/>
    <lineage>
        <taxon>Eukaryota</taxon>
        <taxon>Fungi</taxon>
        <taxon>Fungi incertae sedis</taxon>
        <taxon>Mucoromycota</taxon>
        <taxon>Glomeromycotina</taxon>
        <taxon>Glomeromycetes</taxon>
        <taxon>Diversisporales</taxon>
        <taxon>Gigasporaceae</taxon>
        <taxon>Dentiscutata</taxon>
    </lineage>
</organism>
<dbReference type="Proteomes" id="UP000789702">
    <property type="component" value="Unassembled WGS sequence"/>
</dbReference>
<proteinExistence type="predicted"/>
<evidence type="ECO:0000313" key="2">
    <source>
        <dbReference type="Proteomes" id="UP000789702"/>
    </source>
</evidence>
<reference evidence="1" key="1">
    <citation type="submission" date="2021-06" db="EMBL/GenBank/DDBJ databases">
        <authorList>
            <person name="Kallberg Y."/>
            <person name="Tangrot J."/>
            <person name="Rosling A."/>
        </authorList>
    </citation>
    <scope>NUCLEOTIDE SEQUENCE</scope>
    <source>
        <strain evidence="1">IL203A</strain>
    </source>
</reference>
<feature type="non-terminal residue" evidence="1">
    <location>
        <position position="322"/>
    </location>
</feature>